<reference evidence="3 4" key="1">
    <citation type="submission" date="2019-09" db="EMBL/GenBank/DDBJ databases">
        <title>Segnochrobactrum spirostomi gen. nov., sp. nov., isolated from the ciliate Spirostomum cf. yagiui and description of a novel family, Segnochrobactraceae fam. nov. within the order Rhizobiales of the class Alphaproteobacteria.</title>
        <authorList>
            <person name="Akter S."/>
            <person name="Shazib S.U.A."/>
            <person name="Shin M.K."/>
        </authorList>
    </citation>
    <scope>NUCLEOTIDE SEQUENCE [LARGE SCALE GENOMIC DNA]</scope>
    <source>
        <strain evidence="3 4">Sp-1</strain>
    </source>
</reference>
<evidence type="ECO:0000256" key="1">
    <source>
        <dbReference type="SAM" id="MobiDB-lite"/>
    </source>
</evidence>
<feature type="compositionally biased region" description="Polar residues" evidence="1">
    <location>
        <begin position="77"/>
        <end position="87"/>
    </location>
</feature>
<evidence type="ECO:0000313" key="3">
    <source>
        <dbReference type="EMBL" id="MQT13873.1"/>
    </source>
</evidence>
<evidence type="ECO:0000313" key="4">
    <source>
        <dbReference type="Proteomes" id="UP000332515"/>
    </source>
</evidence>
<dbReference type="RefSeq" id="WP_153483355.1">
    <property type="nucleotide sequence ID" value="NZ_VWNA01000001.1"/>
</dbReference>
<proteinExistence type="predicted"/>
<dbReference type="AlphaFoldDB" id="A0A6A7Y425"/>
<name>A0A6A7Y425_9HYPH</name>
<sequence>MPQTLFRLPLAAAALILAAPALAQTAAPAAGTKTTPGAELTAPSPTVPVPGSPDPAAAEQGGTDAGGADGMPPNIPELSNTTTDQVPLTTDLVQRLIDSWPEMSALASDFTDQYGIDEDAPDPAAVFGAWASHPEAKAKIDAVIAKHGFKDLDEWTKVANSILIAYDWDDDLVDPKKIEEAVHDIDKTPGLSQAEKDALIAQVKEQAASAEESRPLPGNREVIAPFSDRIAKGIGEEASGDQ</sequence>
<evidence type="ECO:0000256" key="2">
    <source>
        <dbReference type="SAM" id="SignalP"/>
    </source>
</evidence>
<dbReference type="Proteomes" id="UP000332515">
    <property type="component" value="Unassembled WGS sequence"/>
</dbReference>
<comment type="caution">
    <text evidence="3">The sequence shown here is derived from an EMBL/GenBank/DDBJ whole genome shotgun (WGS) entry which is preliminary data.</text>
</comment>
<feature type="region of interest" description="Disordered" evidence="1">
    <location>
        <begin position="30"/>
        <end position="87"/>
    </location>
</feature>
<protein>
    <submittedName>
        <fullName evidence="3">Uncharacterized protein</fullName>
    </submittedName>
</protein>
<organism evidence="3 4">
    <name type="scientific">Segnochrobactrum spirostomi</name>
    <dbReference type="NCBI Taxonomy" id="2608987"/>
    <lineage>
        <taxon>Bacteria</taxon>
        <taxon>Pseudomonadati</taxon>
        <taxon>Pseudomonadota</taxon>
        <taxon>Alphaproteobacteria</taxon>
        <taxon>Hyphomicrobiales</taxon>
        <taxon>Segnochrobactraceae</taxon>
        <taxon>Segnochrobactrum</taxon>
    </lineage>
</organism>
<feature type="signal peptide" evidence="2">
    <location>
        <begin position="1"/>
        <end position="23"/>
    </location>
</feature>
<dbReference type="EMBL" id="VWNA01000001">
    <property type="protein sequence ID" value="MQT13873.1"/>
    <property type="molecule type" value="Genomic_DNA"/>
</dbReference>
<keyword evidence="4" id="KW-1185">Reference proteome</keyword>
<accession>A0A6A7Y425</accession>
<gene>
    <name evidence="3" type="ORF">F0357_14740</name>
</gene>
<feature type="chain" id="PRO_5025341325" evidence="2">
    <location>
        <begin position="24"/>
        <end position="242"/>
    </location>
</feature>
<keyword evidence="2" id="KW-0732">Signal</keyword>
<feature type="region of interest" description="Disordered" evidence="1">
    <location>
        <begin position="204"/>
        <end position="228"/>
    </location>
</feature>